<comment type="similarity">
    <text evidence="1">Belongs to the glycosyltransferase 2 family.</text>
</comment>
<dbReference type="InterPro" id="IPR050834">
    <property type="entry name" value="Glycosyltransf_2"/>
</dbReference>
<dbReference type="EMBL" id="JACHXR010000002">
    <property type="protein sequence ID" value="MBB3230171.1"/>
    <property type="molecule type" value="Genomic_DNA"/>
</dbReference>
<dbReference type="SUPFAM" id="SSF53448">
    <property type="entry name" value="Nucleotide-diphospho-sugar transferases"/>
    <property type="match status" value="1"/>
</dbReference>
<dbReference type="Pfam" id="PF00535">
    <property type="entry name" value="Glycos_transf_2"/>
    <property type="match status" value="1"/>
</dbReference>
<evidence type="ECO:0000256" key="1">
    <source>
        <dbReference type="ARBA" id="ARBA00006739"/>
    </source>
</evidence>
<dbReference type="Proteomes" id="UP000518892">
    <property type="component" value="Unassembled WGS sequence"/>
</dbReference>
<keyword evidence="3" id="KW-0808">Transferase</keyword>
<dbReference type="PANTHER" id="PTHR43685:SF5">
    <property type="entry name" value="GLYCOSYLTRANSFERASE EPSE-RELATED"/>
    <property type="match status" value="1"/>
</dbReference>
<protein>
    <recommendedName>
        <fullName evidence="4">Glycosyltransferase 2-like domain-containing protein</fullName>
    </recommendedName>
</protein>
<evidence type="ECO:0000313" key="5">
    <source>
        <dbReference type="EMBL" id="MBB3230171.1"/>
    </source>
</evidence>
<dbReference type="AlphaFoldDB" id="A0A7W5HK69"/>
<dbReference type="RefSeq" id="WP_183382673.1">
    <property type="nucleotide sequence ID" value="NZ_JACHXR010000002.1"/>
</dbReference>
<gene>
    <name evidence="5" type="ORF">FHR97_001005</name>
</gene>
<comment type="caution">
    <text evidence="5">The sequence shown here is derived from an EMBL/GenBank/DDBJ whole genome shotgun (WGS) entry which is preliminary data.</text>
</comment>
<keyword evidence="2" id="KW-0328">Glycosyltransferase</keyword>
<accession>A0A7W5HK69</accession>
<dbReference type="InterPro" id="IPR001173">
    <property type="entry name" value="Glyco_trans_2-like"/>
</dbReference>
<proteinExistence type="inferred from homology"/>
<reference evidence="5 6" key="1">
    <citation type="submission" date="2020-08" db="EMBL/GenBank/DDBJ databases">
        <title>Genomic Encyclopedia of Type Strains, Phase III (KMG-III): the genomes of soil and plant-associated and newly described type strains.</title>
        <authorList>
            <person name="Whitman W."/>
        </authorList>
    </citation>
    <scope>NUCLEOTIDE SEQUENCE [LARGE SCALE GENOMIC DNA]</scope>
    <source>
        <strain evidence="5 6">CECT 7744</strain>
    </source>
</reference>
<evidence type="ECO:0000259" key="4">
    <source>
        <dbReference type="Pfam" id="PF00535"/>
    </source>
</evidence>
<name>A0A7W5HK69_9GAMM</name>
<evidence type="ECO:0000256" key="3">
    <source>
        <dbReference type="ARBA" id="ARBA00022679"/>
    </source>
</evidence>
<dbReference type="InterPro" id="IPR029044">
    <property type="entry name" value="Nucleotide-diphossugar_trans"/>
</dbReference>
<keyword evidence="6" id="KW-1185">Reference proteome</keyword>
<dbReference type="CDD" id="cd00761">
    <property type="entry name" value="Glyco_tranf_GTA_type"/>
    <property type="match status" value="1"/>
</dbReference>
<evidence type="ECO:0000313" key="6">
    <source>
        <dbReference type="Proteomes" id="UP000518892"/>
    </source>
</evidence>
<organism evidence="5 6">
    <name type="scientific">Halomonas stenophila</name>
    <dbReference type="NCBI Taxonomy" id="795312"/>
    <lineage>
        <taxon>Bacteria</taxon>
        <taxon>Pseudomonadati</taxon>
        <taxon>Pseudomonadota</taxon>
        <taxon>Gammaproteobacteria</taxon>
        <taxon>Oceanospirillales</taxon>
        <taxon>Halomonadaceae</taxon>
        <taxon>Halomonas</taxon>
    </lineage>
</organism>
<feature type="domain" description="Glycosyltransferase 2-like" evidence="4">
    <location>
        <begin position="290"/>
        <end position="395"/>
    </location>
</feature>
<dbReference type="Gene3D" id="3.90.550.10">
    <property type="entry name" value="Spore Coat Polysaccharide Biosynthesis Protein SpsA, Chain A"/>
    <property type="match status" value="1"/>
</dbReference>
<dbReference type="GO" id="GO:0016757">
    <property type="term" value="F:glycosyltransferase activity"/>
    <property type="evidence" value="ECO:0007669"/>
    <property type="project" value="UniProtKB-KW"/>
</dbReference>
<dbReference type="PANTHER" id="PTHR43685">
    <property type="entry name" value="GLYCOSYLTRANSFERASE"/>
    <property type="match status" value="1"/>
</dbReference>
<sequence>MKIIPGGMLKRWVGHVRRFLPLWPSHGERGQLRLIRQHGMFQPHFYLAQLPAWRRLLAWRPALHFLRSGWRLGYAPDPRFATEWYLDRYDDVRQTRSNPLVHFLRHGVHEGRRPSPEGVLSDLPFLRGTALWYHRQLWQGHAHAALPRLRALAEAGDGKAYWYLAGWAYGHGRYRQALGLLGHGRALAASPFAPYVAQARVKCLSRLGDEEGVLAEMTAGHLGDDPLTEALVEASLVSRPAVRRLEALNRLYQRHKLARLRIRRGAAFELASLETRRVAAKPRREMPLVSVVVPAFNAEATLNMALDSLLAQSWPHLEIIVVDDASGDGTAELVAQRARYEPRLSLLRHERNCGAYAARNTGMRAARGPYVTVHDSDDWSHPQKIERQVTELMNSREAKGAVSFWVRADSQLRIVGPWHLCGDWLEINPSSLMVSREVLDELGLWDPVRVAADNEFVDRLMCRYGKQALLRVCPQLPLAFSLVQPDSLTQHSATHVRTVQHGVRQLYHQAARWWHGRQVVPTLDVEHRRRAFPAPLGNLPQASSAFDVAVLADLSPRNPALFPLLERVLRLRQAGQTVVLCPWTRPDDFATRQVAGEVWELCHEEDLAIAHADVALTSRRLLVQSLGEPESWPDRVPQLRVEGQMSRLDEQALPKGLADVLRHYLTQGGREVEASHDDEA</sequence>
<evidence type="ECO:0000256" key="2">
    <source>
        <dbReference type="ARBA" id="ARBA00022676"/>
    </source>
</evidence>